<dbReference type="NCBIfam" id="TIGR00211">
    <property type="entry name" value="glyS"/>
    <property type="match status" value="1"/>
</dbReference>
<keyword evidence="6 11" id="KW-0547">Nucleotide-binding</keyword>
<dbReference type="PROSITE" id="PS50861">
    <property type="entry name" value="AA_TRNA_LIGASE_II_GLYAB"/>
    <property type="match status" value="1"/>
</dbReference>
<comment type="subcellular location">
    <subcellularLocation>
        <location evidence="1 11">Cytoplasm</location>
    </subcellularLocation>
</comment>
<evidence type="ECO:0000256" key="8">
    <source>
        <dbReference type="ARBA" id="ARBA00022917"/>
    </source>
</evidence>
<accession>A0ABQ1HMB3</accession>
<keyword evidence="4 11" id="KW-0963">Cytoplasm</keyword>
<dbReference type="InterPro" id="IPR015944">
    <property type="entry name" value="Gly-tRNA-synth_bsu"/>
</dbReference>
<evidence type="ECO:0000256" key="9">
    <source>
        <dbReference type="ARBA" id="ARBA00023146"/>
    </source>
</evidence>
<evidence type="ECO:0000256" key="5">
    <source>
        <dbReference type="ARBA" id="ARBA00022598"/>
    </source>
</evidence>
<keyword evidence="14" id="KW-1185">Reference proteome</keyword>
<comment type="similarity">
    <text evidence="2 11">Belongs to the class-II aminoacyl-tRNA synthetase family.</text>
</comment>
<feature type="domain" description="DALR anticodon binding" evidence="12">
    <location>
        <begin position="590"/>
        <end position="693"/>
    </location>
</feature>
<evidence type="ECO:0000259" key="12">
    <source>
        <dbReference type="SMART" id="SM00836"/>
    </source>
</evidence>
<dbReference type="PRINTS" id="PR01045">
    <property type="entry name" value="TRNASYNTHGB"/>
</dbReference>
<dbReference type="Pfam" id="PF02092">
    <property type="entry name" value="tRNA_synt_2f"/>
    <property type="match status" value="1"/>
</dbReference>
<gene>
    <name evidence="11 13" type="primary">glyS</name>
    <name evidence="13" type="ORF">GCM10011521_20630</name>
</gene>
<evidence type="ECO:0000256" key="1">
    <source>
        <dbReference type="ARBA" id="ARBA00004496"/>
    </source>
</evidence>
<evidence type="ECO:0000256" key="4">
    <source>
        <dbReference type="ARBA" id="ARBA00022490"/>
    </source>
</evidence>
<evidence type="ECO:0000256" key="10">
    <source>
        <dbReference type="ARBA" id="ARBA00047937"/>
    </source>
</evidence>
<dbReference type="Proteomes" id="UP000623419">
    <property type="component" value="Unassembled WGS sequence"/>
</dbReference>
<comment type="caution">
    <text evidence="13">The sequence shown here is derived from an EMBL/GenBank/DDBJ whole genome shotgun (WGS) entry which is preliminary data.</text>
</comment>
<protein>
    <recommendedName>
        <fullName evidence="11">Glycine--tRNA ligase beta subunit</fullName>
        <ecNumber evidence="11">6.1.1.14</ecNumber>
    </recommendedName>
    <alternativeName>
        <fullName evidence="11">Glycyl-tRNA synthetase beta subunit</fullName>
        <shortName evidence="11">GlyRS</shortName>
    </alternativeName>
</protein>
<dbReference type="EMBL" id="BMKC01000002">
    <property type="protein sequence ID" value="GGA82133.1"/>
    <property type="molecule type" value="Genomic_DNA"/>
</dbReference>
<dbReference type="InterPro" id="IPR008909">
    <property type="entry name" value="DALR_anticod-bd"/>
</dbReference>
<dbReference type="RefSeq" id="WP_188663837.1">
    <property type="nucleotide sequence ID" value="NZ_BMKC01000002.1"/>
</dbReference>
<comment type="subunit">
    <text evidence="3 11">Tetramer of two alpha and two beta subunits.</text>
</comment>
<dbReference type="GO" id="GO:0016874">
    <property type="term" value="F:ligase activity"/>
    <property type="evidence" value="ECO:0007669"/>
    <property type="project" value="UniProtKB-KW"/>
</dbReference>
<comment type="catalytic activity">
    <reaction evidence="10 11">
        <text>tRNA(Gly) + glycine + ATP = glycyl-tRNA(Gly) + AMP + diphosphate</text>
        <dbReference type="Rhea" id="RHEA:16013"/>
        <dbReference type="Rhea" id="RHEA-COMP:9664"/>
        <dbReference type="Rhea" id="RHEA-COMP:9683"/>
        <dbReference type="ChEBI" id="CHEBI:30616"/>
        <dbReference type="ChEBI" id="CHEBI:33019"/>
        <dbReference type="ChEBI" id="CHEBI:57305"/>
        <dbReference type="ChEBI" id="CHEBI:78442"/>
        <dbReference type="ChEBI" id="CHEBI:78522"/>
        <dbReference type="ChEBI" id="CHEBI:456215"/>
        <dbReference type="EC" id="6.1.1.14"/>
    </reaction>
</comment>
<reference evidence="14" key="1">
    <citation type="journal article" date="2019" name="Int. J. Syst. Evol. Microbiol.">
        <title>The Global Catalogue of Microorganisms (GCM) 10K type strain sequencing project: providing services to taxonomists for standard genome sequencing and annotation.</title>
        <authorList>
            <consortium name="The Broad Institute Genomics Platform"/>
            <consortium name="The Broad Institute Genome Sequencing Center for Infectious Disease"/>
            <person name="Wu L."/>
            <person name="Ma J."/>
        </authorList>
    </citation>
    <scope>NUCLEOTIDE SEQUENCE [LARGE SCALE GENOMIC DNA]</scope>
    <source>
        <strain evidence="14">CGMCC 1.15905</strain>
    </source>
</reference>
<evidence type="ECO:0000313" key="14">
    <source>
        <dbReference type="Proteomes" id="UP000623419"/>
    </source>
</evidence>
<name>A0ABQ1HMB3_9GAMM</name>
<dbReference type="EC" id="6.1.1.14" evidence="11"/>
<sequence length="696" mass="75386">MADFLPLLVELGTEELPPKALPELAQAFHDGVLKGLAARRIEVRDAGGGDLPAGPLYTPRRLAVFLPAVATQQPMQRSEVPGPYTNIGLDAQGQPTPALLGFAQKNGVDWTKLDRVTDAKGMRFVFRSSRPGAATSDLLADIVAEALKALPVPKPMRWGERDYSFVRPAHWLVILFGREVAPGEVLGLKSDRMSRGHRFHHAKGVWLNEAGEYLQAMREARVLADPRERRERIRAEIKAAAKLAGGEARVPPALLEEVNCLVEWPKAVLCSFDKDFLRVPSEALVLTMESNQKFFPVMDADGKLSEKFIGIANIESKDPDEVRKGYERVIRPRFADAAFFYDEDLKQGLASMADGLASVTYQQKLGSVADKSGRVAALAGHIAGMLGLDADQARRAASLAKADLQSRLVGEFPELQGTAGRYYATAAGEPEAVAAAIDEAYQPRFGGDAIAPSPLGRVLAIAERLDTLAGGFAAGLKPTGNKDPFALRRNALGLARTIIEGELELELPALVDAAAKNLPAGLPLDQGELLDFILDRLRAYYADQNVPGLQFEAVAEVRPASLLDFDRRLKAIAEFARLRESGALAAANKRIRNILRKVESPIPDAVDKGKLAEPAEQALHDALASALADTDPMLAKRDYVGTLKRLAKLQGPVDNFFDRTMVMAEDTGLRDNRLALLRGVADRFATVAAVEQLSAG</sequence>
<evidence type="ECO:0000256" key="3">
    <source>
        <dbReference type="ARBA" id="ARBA00011209"/>
    </source>
</evidence>
<proteinExistence type="inferred from homology"/>
<keyword evidence="5 11" id="KW-0436">Ligase</keyword>
<evidence type="ECO:0000256" key="7">
    <source>
        <dbReference type="ARBA" id="ARBA00022840"/>
    </source>
</evidence>
<keyword evidence="8 11" id="KW-0648">Protein biosynthesis</keyword>
<dbReference type="InterPro" id="IPR006194">
    <property type="entry name" value="Gly-tRNA-synth_heterodimer"/>
</dbReference>
<dbReference type="PANTHER" id="PTHR30075:SF2">
    <property type="entry name" value="GLYCINE--TRNA LIGASE, CHLOROPLASTIC_MITOCHONDRIAL 2"/>
    <property type="match status" value="1"/>
</dbReference>
<dbReference type="HAMAP" id="MF_00255">
    <property type="entry name" value="Gly_tRNA_synth_beta"/>
    <property type="match status" value="1"/>
</dbReference>
<evidence type="ECO:0000256" key="11">
    <source>
        <dbReference type="HAMAP-Rule" id="MF_00255"/>
    </source>
</evidence>
<keyword evidence="7 11" id="KW-0067">ATP-binding</keyword>
<organism evidence="13 14">
    <name type="scientific">Arenimonas soli</name>
    <dbReference type="NCBI Taxonomy" id="2269504"/>
    <lineage>
        <taxon>Bacteria</taxon>
        <taxon>Pseudomonadati</taxon>
        <taxon>Pseudomonadota</taxon>
        <taxon>Gammaproteobacteria</taxon>
        <taxon>Lysobacterales</taxon>
        <taxon>Lysobacteraceae</taxon>
        <taxon>Arenimonas</taxon>
    </lineage>
</organism>
<evidence type="ECO:0000256" key="2">
    <source>
        <dbReference type="ARBA" id="ARBA00008226"/>
    </source>
</evidence>
<dbReference type="PANTHER" id="PTHR30075">
    <property type="entry name" value="GLYCYL-TRNA SYNTHETASE"/>
    <property type="match status" value="1"/>
</dbReference>
<dbReference type="SMART" id="SM00836">
    <property type="entry name" value="DALR_1"/>
    <property type="match status" value="1"/>
</dbReference>
<keyword evidence="9 11" id="KW-0030">Aminoacyl-tRNA synthetase</keyword>
<evidence type="ECO:0000256" key="6">
    <source>
        <dbReference type="ARBA" id="ARBA00022741"/>
    </source>
</evidence>
<dbReference type="SUPFAM" id="SSF109604">
    <property type="entry name" value="HD-domain/PDEase-like"/>
    <property type="match status" value="1"/>
</dbReference>
<dbReference type="Pfam" id="PF05746">
    <property type="entry name" value="DALR_1"/>
    <property type="match status" value="1"/>
</dbReference>
<evidence type="ECO:0000313" key="13">
    <source>
        <dbReference type="EMBL" id="GGA82133.1"/>
    </source>
</evidence>